<feature type="compositionally biased region" description="Polar residues" evidence="1">
    <location>
        <begin position="17"/>
        <end position="34"/>
    </location>
</feature>
<dbReference type="AlphaFoldDB" id="M9RCJ4"/>
<keyword evidence="3" id="KW-1185">Reference proteome</keyword>
<dbReference type="eggNOG" id="COG3293">
    <property type="taxonomic scope" value="Bacteria"/>
</dbReference>
<name>M9RCJ4_9RHOB</name>
<proteinExistence type="predicted"/>
<evidence type="ECO:0000313" key="2">
    <source>
        <dbReference type="EMBL" id="AGI68136.1"/>
    </source>
</evidence>
<sequence length="49" mass="5374">MGVFARIMMGLAEQAPDNRTNSIPSHRNRVSTAGQWIEDMTPTGSEKAL</sequence>
<reference evidence="2 3" key="1">
    <citation type="journal article" date="2013" name="PLoS ONE">
        <title>Poles Apart: Arctic and Antarctic Octadecabacter strains Share High Genome Plasticity and a New Type of Xanthorhodopsin.</title>
        <authorList>
            <person name="Vollmers J."/>
            <person name="Voget S."/>
            <person name="Dietrich S."/>
            <person name="Gollnow K."/>
            <person name="Smits M."/>
            <person name="Meyer K."/>
            <person name="Brinkhoff T."/>
            <person name="Simon M."/>
            <person name="Daniel R."/>
        </authorList>
    </citation>
    <scope>NUCLEOTIDE SEQUENCE [LARGE SCALE GENOMIC DNA]</scope>
    <source>
        <strain evidence="2 3">307</strain>
    </source>
</reference>
<dbReference type="Proteomes" id="UP000005307">
    <property type="component" value="Chromosome"/>
</dbReference>
<evidence type="ECO:0000256" key="1">
    <source>
        <dbReference type="SAM" id="MobiDB-lite"/>
    </source>
</evidence>
<protein>
    <submittedName>
        <fullName evidence="2">Uncharacterized protein</fullName>
    </submittedName>
</protein>
<organism evidence="2 3">
    <name type="scientific">Octadecabacter antarcticus 307</name>
    <dbReference type="NCBI Taxonomy" id="391626"/>
    <lineage>
        <taxon>Bacteria</taxon>
        <taxon>Pseudomonadati</taxon>
        <taxon>Pseudomonadota</taxon>
        <taxon>Alphaproteobacteria</taxon>
        <taxon>Rhodobacterales</taxon>
        <taxon>Roseobacteraceae</taxon>
        <taxon>Octadecabacter</taxon>
    </lineage>
</organism>
<evidence type="ECO:0000313" key="3">
    <source>
        <dbReference type="Proteomes" id="UP000005307"/>
    </source>
</evidence>
<dbReference type="KEGG" id="oat:OAN307_c25320"/>
<gene>
    <name evidence="2" type="ORF">OAN307_c25320</name>
</gene>
<feature type="region of interest" description="Disordered" evidence="1">
    <location>
        <begin position="15"/>
        <end position="49"/>
    </location>
</feature>
<dbReference type="EMBL" id="CP003740">
    <property type="protein sequence ID" value="AGI68136.1"/>
    <property type="molecule type" value="Genomic_DNA"/>
</dbReference>
<accession>M9RCJ4</accession>
<dbReference type="HOGENOM" id="CLU_3138409_0_0_5"/>